<feature type="region of interest" description="Disordered" evidence="1">
    <location>
        <begin position="147"/>
        <end position="179"/>
    </location>
</feature>
<proteinExistence type="predicted"/>
<organism evidence="2 3">
    <name type="scientific">Coniosporium apollinis (strain CBS 100218)</name>
    <name type="common">Rock-inhabiting black yeast</name>
    <dbReference type="NCBI Taxonomy" id="1168221"/>
    <lineage>
        <taxon>Eukaryota</taxon>
        <taxon>Fungi</taxon>
        <taxon>Dikarya</taxon>
        <taxon>Ascomycota</taxon>
        <taxon>Pezizomycotina</taxon>
        <taxon>Dothideomycetes</taxon>
        <taxon>Dothideomycetes incertae sedis</taxon>
        <taxon>Coniosporium</taxon>
    </lineage>
</organism>
<reference evidence="3" key="1">
    <citation type="submission" date="2012-06" db="EMBL/GenBank/DDBJ databases">
        <title>The genome sequence of Coniosporium apollinis CBS 100218.</title>
        <authorList>
            <consortium name="The Broad Institute Genome Sequencing Platform"/>
            <person name="Cuomo C."/>
            <person name="Gorbushina A."/>
            <person name="Noack S."/>
            <person name="Walker B."/>
            <person name="Young S.K."/>
            <person name="Zeng Q."/>
            <person name="Gargeya S."/>
            <person name="Fitzgerald M."/>
            <person name="Haas B."/>
            <person name="Abouelleil A."/>
            <person name="Alvarado L."/>
            <person name="Arachchi H.M."/>
            <person name="Berlin A.M."/>
            <person name="Chapman S.B."/>
            <person name="Goldberg J."/>
            <person name="Griggs A."/>
            <person name="Gujja S."/>
            <person name="Hansen M."/>
            <person name="Howarth C."/>
            <person name="Imamovic A."/>
            <person name="Larimer J."/>
            <person name="McCowan C."/>
            <person name="Montmayeur A."/>
            <person name="Murphy C."/>
            <person name="Neiman D."/>
            <person name="Pearson M."/>
            <person name="Priest M."/>
            <person name="Roberts A."/>
            <person name="Saif S."/>
            <person name="Shea T."/>
            <person name="Sisk P."/>
            <person name="Sykes S."/>
            <person name="Wortman J."/>
            <person name="Nusbaum C."/>
            <person name="Birren B."/>
        </authorList>
    </citation>
    <scope>NUCLEOTIDE SEQUENCE [LARGE SCALE GENOMIC DNA]</scope>
    <source>
        <strain evidence="3">CBS 100218</strain>
    </source>
</reference>
<dbReference type="GeneID" id="19897327"/>
<dbReference type="AlphaFoldDB" id="R7YFX6"/>
<dbReference type="OrthoDB" id="10537112at2759"/>
<name>R7YFX6_CONA1</name>
<feature type="compositionally biased region" description="Basic and acidic residues" evidence="1">
    <location>
        <begin position="170"/>
        <end position="179"/>
    </location>
</feature>
<gene>
    <name evidence="2" type="ORF">W97_00016</name>
</gene>
<dbReference type="Proteomes" id="UP000016924">
    <property type="component" value="Unassembled WGS sequence"/>
</dbReference>
<keyword evidence="3" id="KW-1185">Reference proteome</keyword>
<dbReference type="HOGENOM" id="CLU_1503356_0_0_1"/>
<evidence type="ECO:0000313" key="3">
    <source>
        <dbReference type="Proteomes" id="UP000016924"/>
    </source>
</evidence>
<feature type="region of interest" description="Disordered" evidence="1">
    <location>
        <begin position="108"/>
        <end position="133"/>
    </location>
</feature>
<dbReference type="RefSeq" id="XP_007776124.1">
    <property type="nucleotide sequence ID" value="XM_007777934.1"/>
</dbReference>
<protein>
    <submittedName>
        <fullName evidence="2">Uncharacterized protein</fullName>
    </submittedName>
</protein>
<evidence type="ECO:0000256" key="1">
    <source>
        <dbReference type="SAM" id="MobiDB-lite"/>
    </source>
</evidence>
<dbReference type="EMBL" id="JH767554">
    <property type="protein sequence ID" value="EON60807.1"/>
    <property type="molecule type" value="Genomic_DNA"/>
</dbReference>
<sequence length="179" mass="18796">MSTPYSFSSALLIHLTLLEKHPSANLSSLSLPLNLPLRSNPPSSTCPTIAEADLPNPDPHCTADTPRKLSWRLSLRRGWCCSVSNAGHIADPATNQSTDVMLKDHQFDAHESDGRKSMSSRKSSEDEDAGFEAQKCLGGSRGLFAGSAESVTLGGGGSEGEAVADAGDEGESKRKGGSL</sequence>
<evidence type="ECO:0000313" key="2">
    <source>
        <dbReference type="EMBL" id="EON60807.1"/>
    </source>
</evidence>
<accession>R7YFX6</accession>